<dbReference type="Gene3D" id="2.20.70.10">
    <property type="match status" value="1"/>
</dbReference>
<evidence type="ECO:0000256" key="2">
    <source>
        <dbReference type="SAM" id="MobiDB-lite"/>
    </source>
</evidence>
<dbReference type="WBParaSite" id="GPUH_0001523801-mRNA-1">
    <property type="protein sequence ID" value="GPUH_0001523801-mRNA-1"/>
    <property type="gene ID" value="GPUH_0001523801"/>
</dbReference>
<dbReference type="InterPro" id="IPR036020">
    <property type="entry name" value="WW_dom_sf"/>
</dbReference>
<evidence type="ECO:0000256" key="1">
    <source>
        <dbReference type="ARBA" id="ARBA00022737"/>
    </source>
</evidence>
<dbReference type="GO" id="GO:0003712">
    <property type="term" value="F:transcription coregulator activity"/>
    <property type="evidence" value="ECO:0007669"/>
    <property type="project" value="TreeGrafter"/>
</dbReference>
<feature type="region of interest" description="Disordered" evidence="2">
    <location>
        <begin position="1"/>
        <end position="72"/>
    </location>
</feature>
<evidence type="ECO:0000313" key="6">
    <source>
        <dbReference type="WBParaSite" id="GPUH_0001523801-mRNA-1"/>
    </source>
</evidence>
<name>A0A183E2M7_9BILA</name>
<dbReference type="SUPFAM" id="SSF51045">
    <property type="entry name" value="WW domain"/>
    <property type="match status" value="1"/>
</dbReference>
<keyword evidence="5" id="KW-1185">Reference proteome</keyword>
<keyword evidence="1" id="KW-0677">Repeat</keyword>
<dbReference type="PANTHER" id="PTHR15377:SF3">
    <property type="entry name" value="WW DOMAIN-CONTAINING PROTEIN"/>
    <property type="match status" value="1"/>
</dbReference>
<dbReference type="PANTHER" id="PTHR15377">
    <property type="entry name" value="TRANSCRIPTION ELONGATION REGULATOR 1"/>
    <property type="match status" value="1"/>
</dbReference>
<dbReference type="InterPro" id="IPR001202">
    <property type="entry name" value="WW_dom"/>
</dbReference>
<reference evidence="4 5" key="2">
    <citation type="submission" date="2018-11" db="EMBL/GenBank/DDBJ databases">
        <authorList>
            <consortium name="Pathogen Informatics"/>
        </authorList>
    </citation>
    <scope>NUCLEOTIDE SEQUENCE [LARGE SCALE GENOMIC DNA]</scope>
</reference>
<feature type="compositionally biased region" description="Low complexity" evidence="2">
    <location>
        <begin position="56"/>
        <end position="72"/>
    </location>
</feature>
<dbReference type="GO" id="GO:0070063">
    <property type="term" value="F:RNA polymerase binding"/>
    <property type="evidence" value="ECO:0007669"/>
    <property type="project" value="InterPro"/>
</dbReference>
<feature type="compositionally biased region" description="Gly residues" evidence="2">
    <location>
        <begin position="1"/>
        <end position="17"/>
    </location>
</feature>
<feature type="compositionally biased region" description="Pro residues" evidence="2">
    <location>
        <begin position="35"/>
        <end position="55"/>
    </location>
</feature>
<dbReference type="OrthoDB" id="63972at2759"/>
<protein>
    <submittedName>
        <fullName evidence="6">WW domain-containing protein</fullName>
    </submittedName>
</protein>
<dbReference type="InterPro" id="IPR045148">
    <property type="entry name" value="TCRG1-like"/>
</dbReference>
<dbReference type="PROSITE" id="PS50020">
    <property type="entry name" value="WW_DOMAIN_2"/>
    <property type="match status" value="1"/>
</dbReference>
<evidence type="ECO:0000313" key="5">
    <source>
        <dbReference type="Proteomes" id="UP000271098"/>
    </source>
</evidence>
<proteinExistence type="predicted"/>
<feature type="domain" description="WW" evidence="3">
    <location>
        <begin position="82"/>
        <end position="115"/>
    </location>
</feature>
<sequence length="355" mass="37282">MRGSGGFPRGARGGFGMRGPRPGFVGDGRGMRGPPFQPRPPFYPPPFPGMPPMGVPPIGQQMPPQQTPAQQAERLKKLAGVPPDQELWVETKSPDGKPYYYNAVTRDTVWEKPENAKVMEQTELQALVEKDAKEEKEQVAAQSAAPVAAAAAPTYGTGVPPAAVPPQIAPGMPPMGAYPPMMPPPAFKEDQQENLLDTVGSVVSQKYVMIFRIKANHQVSGFPIMPPMMFPPRPGYPPMFPGLPPAYPMPGIPVPGMPPVVPAAVSSSGDAAGSAEAAAWQEYTAPDGPPSGTDNATGGGDSTENNSTTAANEAQQQAATLAQQQVQAQLAAAKAAAEEAKKHTEEPAKEPEVVA</sequence>
<organism evidence="6">
    <name type="scientific">Gongylonema pulchrum</name>
    <dbReference type="NCBI Taxonomy" id="637853"/>
    <lineage>
        <taxon>Eukaryota</taxon>
        <taxon>Metazoa</taxon>
        <taxon>Ecdysozoa</taxon>
        <taxon>Nematoda</taxon>
        <taxon>Chromadorea</taxon>
        <taxon>Rhabditida</taxon>
        <taxon>Spirurina</taxon>
        <taxon>Spiruromorpha</taxon>
        <taxon>Spiruroidea</taxon>
        <taxon>Gongylonematidae</taxon>
        <taxon>Gongylonema</taxon>
    </lineage>
</organism>
<feature type="compositionally biased region" description="Basic and acidic residues" evidence="2">
    <location>
        <begin position="336"/>
        <end position="355"/>
    </location>
</feature>
<accession>A0A183E2M7</accession>
<feature type="region of interest" description="Disordered" evidence="2">
    <location>
        <begin position="283"/>
        <end position="355"/>
    </location>
</feature>
<evidence type="ECO:0000259" key="3">
    <source>
        <dbReference type="PROSITE" id="PS50020"/>
    </source>
</evidence>
<reference evidence="6" key="1">
    <citation type="submission" date="2016-06" db="UniProtKB">
        <authorList>
            <consortium name="WormBaseParasite"/>
        </authorList>
    </citation>
    <scope>IDENTIFICATION</scope>
</reference>
<dbReference type="EMBL" id="UYRT01082172">
    <property type="protein sequence ID" value="VDN25589.1"/>
    <property type="molecule type" value="Genomic_DNA"/>
</dbReference>
<evidence type="ECO:0000313" key="4">
    <source>
        <dbReference type="EMBL" id="VDN25589.1"/>
    </source>
</evidence>
<dbReference type="GO" id="GO:0005634">
    <property type="term" value="C:nucleus"/>
    <property type="evidence" value="ECO:0007669"/>
    <property type="project" value="TreeGrafter"/>
</dbReference>
<dbReference type="CDD" id="cd00201">
    <property type="entry name" value="WW"/>
    <property type="match status" value="1"/>
</dbReference>
<dbReference type="Proteomes" id="UP000271098">
    <property type="component" value="Unassembled WGS sequence"/>
</dbReference>
<feature type="compositionally biased region" description="Polar residues" evidence="2">
    <location>
        <begin position="292"/>
        <end position="307"/>
    </location>
</feature>
<dbReference type="Pfam" id="PF00397">
    <property type="entry name" value="WW"/>
    <property type="match status" value="1"/>
</dbReference>
<feature type="compositionally biased region" description="Low complexity" evidence="2">
    <location>
        <begin position="308"/>
        <end position="335"/>
    </location>
</feature>
<gene>
    <name evidence="4" type="ORF">GPUH_LOCUS15218</name>
</gene>
<dbReference type="AlphaFoldDB" id="A0A183E2M7"/>
<dbReference type="SMART" id="SM00456">
    <property type="entry name" value="WW"/>
    <property type="match status" value="1"/>
</dbReference>